<accession>A0A0L0D5P8</accession>
<feature type="signal peptide" evidence="3">
    <location>
        <begin position="1"/>
        <end position="20"/>
    </location>
</feature>
<feature type="chain" id="PRO_5005536918" description="DUF7630 domain-containing protein" evidence="3">
    <location>
        <begin position="21"/>
        <end position="631"/>
    </location>
</feature>
<feature type="region of interest" description="Disordered" evidence="1">
    <location>
        <begin position="317"/>
        <end position="336"/>
    </location>
</feature>
<dbReference type="GeneID" id="25562695"/>
<dbReference type="CDD" id="cd00185">
    <property type="entry name" value="TNFRSF"/>
    <property type="match status" value="1"/>
</dbReference>
<feature type="transmembrane region" description="Helical" evidence="2">
    <location>
        <begin position="278"/>
        <end position="299"/>
    </location>
</feature>
<feature type="transmembrane region" description="Helical" evidence="2">
    <location>
        <begin position="455"/>
        <end position="484"/>
    </location>
</feature>
<organism evidence="5 6">
    <name type="scientific">Thecamonas trahens ATCC 50062</name>
    <dbReference type="NCBI Taxonomy" id="461836"/>
    <lineage>
        <taxon>Eukaryota</taxon>
        <taxon>Apusozoa</taxon>
        <taxon>Apusomonadida</taxon>
        <taxon>Apusomonadidae</taxon>
        <taxon>Thecamonas</taxon>
    </lineage>
</organism>
<dbReference type="OrthoDB" id="411630at2759"/>
<dbReference type="InterPro" id="IPR056047">
    <property type="entry name" value="CRMPA-like_DUF7630"/>
</dbReference>
<proteinExistence type="predicted"/>
<feature type="transmembrane region" description="Helical" evidence="2">
    <location>
        <begin position="396"/>
        <end position="417"/>
    </location>
</feature>
<reference evidence="5 6" key="1">
    <citation type="submission" date="2010-05" db="EMBL/GenBank/DDBJ databases">
        <title>The Genome Sequence of Thecamonas trahens ATCC 50062.</title>
        <authorList>
            <consortium name="The Broad Institute Genome Sequencing Platform"/>
            <person name="Russ C."/>
            <person name="Cuomo C."/>
            <person name="Shea T."/>
            <person name="Young S.K."/>
            <person name="Zeng Q."/>
            <person name="Koehrsen M."/>
            <person name="Haas B."/>
            <person name="Borodovsky M."/>
            <person name="Guigo R."/>
            <person name="Alvarado L."/>
            <person name="Berlin A."/>
            <person name="Bochicchio J."/>
            <person name="Borenstein D."/>
            <person name="Chapman S."/>
            <person name="Chen Z."/>
            <person name="Freedman E."/>
            <person name="Gellesch M."/>
            <person name="Goldberg J."/>
            <person name="Griggs A."/>
            <person name="Gujja S."/>
            <person name="Heilman E."/>
            <person name="Heiman D."/>
            <person name="Hepburn T."/>
            <person name="Howarth C."/>
            <person name="Jen D."/>
            <person name="Larson L."/>
            <person name="Mehta T."/>
            <person name="Park D."/>
            <person name="Pearson M."/>
            <person name="Roberts A."/>
            <person name="Saif S."/>
            <person name="Shenoy N."/>
            <person name="Sisk P."/>
            <person name="Stolte C."/>
            <person name="Sykes S."/>
            <person name="Thomson T."/>
            <person name="Walk T."/>
            <person name="White J."/>
            <person name="Yandava C."/>
            <person name="Burger G."/>
            <person name="Gray M.W."/>
            <person name="Holland P.W.H."/>
            <person name="King N."/>
            <person name="Lang F.B.F."/>
            <person name="Roger A.J."/>
            <person name="Ruiz-Trillo I."/>
            <person name="Lander E."/>
            <person name="Nusbaum C."/>
        </authorList>
    </citation>
    <scope>NUCLEOTIDE SEQUENCE [LARGE SCALE GENOMIC DNA]</scope>
    <source>
        <strain evidence="5 6">ATCC 50062</strain>
    </source>
</reference>
<evidence type="ECO:0000313" key="6">
    <source>
        <dbReference type="Proteomes" id="UP000054408"/>
    </source>
</evidence>
<dbReference type="SUPFAM" id="SSF57184">
    <property type="entry name" value="Growth factor receptor domain"/>
    <property type="match status" value="1"/>
</dbReference>
<keyword evidence="2" id="KW-1133">Transmembrane helix</keyword>
<gene>
    <name evidence="5" type="ORF">AMSG_03060</name>
</gene>
<dbReference type="Pfam" id="PF24633">
    <property type="entry name" value="DUF7630"/>
    <property type="match status" value="1"/>
</dbReference>
<dbReference type="RefSeq" id="XP_013760396.1">
    <property type="nucleotide sequence ID" value="XM_013904942.1"/>
</dbReference>
<keyword evidence="2" id="KW-0472">Membrane</keyword>
<feature type="transmembrane region" description="Helical" evidence="2">
    <location>
        <begin position="188"/>
        <end position="209"/>
    </location>
</feature>
<evidence type="ECO:0000313" key="5">
    <source>
        <dbReference type="EMBL" id="KNC46623.1"/>
    </source>
</evidence>
<feature type="transmembrane region" description="Helical" evidence="2">
    <location>
        <begin position="496"/>
        <end position="520"/>
    </location>
</feature>
<feature type="transmembrane region" description="Helical" evidence="2">
    <location>
        <begin position="216"/>
        <end position="238"/>
    </location>
</feature>
<dbReference type="InterPro" id="IPR009030">
    <property type="entry name" value="Growth_fac_rcpt_cys_sf"/>
</dbReference>
<feature type="transmembrane region" description="Helical" evidence="2">
    <location>
        <begin position="532"/>
        <end position="559"/>
    </location>
</feature>
<feature type="compositionally biased region" description="Gly residues" evidence="1">
    <location>
        <begin position="318"/>
        <end position="334"/>
    </location>
</feature>
<keyword evidence="6" id="KW-1185">Reference proteome</keyword>
<evidence type="ECO:0000259" key="4">
    <source>
        <dbReference type="Pfam" id="PF24633"/>
    </source>
</evidence>
<dbReference type="Proteomes" id="UP000054408">
    <property type="component" value="Unassembled WGS sequence"/>
</dbReference>
<protein>
    <recommendedName>
        <fullName evidence="4">DUF7630 domain-containing protein</fullName>
    </recommendedName>
</protein>
<dbReference type="PANTHER" id="PTHR11319">
    <property type="entry name" value="G PROTEIN-COUPLED RECEPTOR-RELATED"/>
    <property type="match status" value="1"/>
</dbReference>
<dbReference type="PANTHER" id="PTHR11319:SF35">
    <property type="entry name" value="OUTER MEMBRANE PROTEIN PMPC-RELATED"/>
    <property type="match status" value="1"/>
</dbReference>
<evidence type="ECO:0000256" key="3">
    <source>
        <dbReference type="SAM" id="SignalP"/>
    </source>
</evidence>
<keyword evidence="3" id="KW-0732">Signal</keyword>
<evidence type="ECO:0000256" key="2">
    <source>
        <dbReference type="SAM" id="Phobius"/>
    </source>
</evidence>
<dbReference type="Gene3D" id="2.10.50.10">
    <property type="entry name" value="Tumor Necrosis Factor Receptor, subunit A, domain 2"/>
    <property type="match status" value="1"/>
</dbReference>
<feature type="transmembrane region" description="Helical" evidence="2">
    <location>
        <begin position="345"/>
        <end position="366"/>
    </location>
</feature>
<evidence type="ECO:0000256" key="1">
    <source>
        <dbReference type="SAM" id="MobiDB-lite"/>
    </source>
</evidence>
<dbReference type="EMBL" id="GL349443">
    <property type="protein sequence ID" value="KNC46623.1"/>
    <property type="molecule type" value="Genomic_DNA"/>
</dbReference>
<keyword evidence="2" id="KW-0812">Transmembrane</keyword>
<name>A0A0L0D5P8_THETB</name>
<sequence>MGVAAVVLWLALAGVVLVCADGVAGLYCPPGHAPSSGSGGTTFCAVCPAGTYSSGGESASCRECEAEASGTSAPGSTWSLPGAWNVSLCRCASGFAFVAPAGDGSVFSCEPCPPGALCARGTEPPLPAAPGWYRLDAAGTRFAPCAARSACGGPSGCDAGHTGELCGACARGYYRIHWECHECSAAPILRMAAVLGGYVAVMGAVTLTVPVGVLRGWLPLVMAFLQDIGLVYLLPVVWPRVVGTALKWASVSLVNADLLALECVFPGLTFYQLWGVSLLGPVLVVAVVSTAYVSAVAVCGRSEGSGSGRSMVARMFSNGGGGSGNRRSTMGGGARSDRAAHATNAVVYMLLVVHPLFLFKAVSLFACEGHGAAGTRLIFAAHIPCYDRAWWLAMPVAAAASALGAVVAPAGLAALLLHVGHARHDRDMALKYGALYVSFRPSMYGWVAIKASFRAVLAGLACTTYTPVLVVVASLMVRFAVLLAEAFFMPYLRPELNAYHIACLIATFVAHLFGLSLVALGDGADADAVWRIALAVAGIMAVVLLALAVKAGEASYFYLRKFSRYHIPFKFKSSDRAALKALVVSRVYRLFDRLDEDDQRTLVVAANTVQALQAKRLHKRGLGGEAATQGD</sequence>
<feature type="domain" description="DUF7630" evidence="4">
    <location>
        <begin position="142"/>
        <end position="183"/>
    </location>
</feature>
<dbReference type="AlphaFoldDB" id="A0A0L0D5P8"/>